<evidence type="ECO:0000313" key="3">
    <source>
        <dbReference type="Proteomes" id="UP001165080"/>
    </source>
</evidence>
<protein>
    <submittedName>
        <fullName evidence="2">Uncharacterized protein</fullName>
    </submittedName>
</protein>
<feature type="compositionally biased region" description="Gly residues" evidence="1">
    <location>
        <begin position="975"/>
        <end position="995"/>
    </location>
</feature>
<accession>A0A9W6BYB5</accession>
<feature type="region of interest" description="Disordered" evidence="1">
    <location>
        <begin position="480"/>
        <end position="520"/>
    </location>
</feature>
<feature type="region of interest" description="Disordered" evidence="1">
    <location>
        <begin position="915"/>
        <end position="939"/>
    </location>
</feature>
<evidence type="ECO:0000256" key="1">
    <source>
        <dbReference type="SAM" id="MobiDB-lite"/>
    </source>
</evidence>
<feature type="compositionally biased region" description="Polar residues" evidence="1">
    <location>
        <begin position="845"/>
        <end position="863"/>
    </location>
</feature>
<feature type="region of interest" description="Disordered" evidence="1">
    <location>
        <begin position="567"/>
        <end position="751"/>
    </location>
</feature>
<keyword evidence="3" id="KW-1185">Reference proteome</keyword>
<comment type="caution">
    <text evidence="2">The sequence shown here is derived from an EMBL/GenBank/DDBJ whole genome shotgun (WGS) entry which is preliminary data.</text>
</comment>
<gene>
    <name evidence="2" type="primary">PLEST002060</name>
    <name evidence="2" type="ORF">PLESTB_001612700</name>
</gene>
<feature type="compositionally biased region" description="Pro residues" evidence="1">
    <location>
        <begin position="133"/>
        <end position="144"/>
    </location>
</feature>
<feature type="compositionally biased region" description="Polar residues" evidence="1">
    <location>
        <begin position="1274"/>
        <end position="1284"/>
    </location>
</feature>
<feature type="compositionally biased region" description="Low complexity" evidence="1">
    <location>
        <begin position="383"/>
        <end position="395"/>
    </location>
</feature>
<feature type="compositionally biased region" description="Low complexity" evidence="1">
    <location>
        <begin position="1008"/>
        <end position="1017"/>
    </location>
</feature>
<feature type="region of interest" description="Disordered" evidence="1">
    <location>
        <begin position="969"/>
        <end position="995"/>
    </location>
</feature>
<feature type="region of interest" description="Disordered" evidence="1">
    <location>
        <begin position="111"/>
        <end position="146"/>
    </location>
</feature>
<proteinExistence type="predicted"/>
<dbReference type="PANTHER" id="PTHR40903:SF1">
    <property type="entry name" value="HYPHALLY REGULATED CELL WALL PROTEIN 3"/>
    <property type="match status" value="1"/>
</dbReference>
<feature type="compositionally biased region" description="Low complexity" evidence="1">
    <location>
        <begin position="607"/>
        <end position="663"/>
    </location>
</feature>
<organism evidence="2 3">
    <name type="scientific">Pleodorina starrii</name>
    <dbReference type="NCBI Taxonomy" id="330485"/>
    <lineage>
        <taxon>Eukaryota</taxon>
        <taxon>Viridiplantae</taxon>
        <taxon>Chlorophyta</taxon>
        <taxon>core chlorophytes</taxon>
        <taxon>Chlorophyceae</taxon>
        <taxon>CS clade</taxon>
        <taxon>Chlamydomonadales</taxon>
        <taxon>Volvocaceae</taxon>
        <taxon>Pleodorina</taxon>
    </lineage>
</organism>
<reference evidence="2 3" key="1">
    <citation type="journal article" date="2023" name="Commun. Biol.">
        <title>Reorganization of the ancestral sex-determining regions during the evolution of trioecy in Pleodorina starrii.</title>
        <authorList>
            <person name="Takahashi K."/>
            <person name="Suzuki S."/>
            <person name="Kawai-Toyooka H."/>
            <person name="Yamamoto K."/>
            <person name="Hamaji T."/>
            <person name="Ootsuki R."/>
            <person name="Yamaguchi H."/>
            <person name="Kawachi M."/>
            <person name="Higashiyama T."/>
            <person name="Nozaki H."/>
        </authorList>
    </citation>
    <scope>NUCLEOTIDE SEQUENCE [LARGE SCALE GENOMIC DNA]</scope>
    <source>
        <strain evidence="2 3">NIES-4479</strain>
    </source>
</reference>
<feature type="region of interest" description="Disordered" evidence="1">
    <location>
        <begin position="204"/>
        <end position="228"/>
    </location>
</feature>
<feature type="region of interest" description="Disordered" evidence="1">
    <location>
        <begin position="364"/>
        <end position="395"/>
    </location>
</feature>
<dbReference type="EMBL" id="BRXU01000034">
    <property type="protein sequence ID" value="GLC60439.1"/>
    <property type="molecule type" value="Genomic_DNA"/>
</dbReference>
<feature type="region of interest" description="Disordered" evidence="1">
    <location>
        <begin position="843"/>
        <end position="863"/>
    </location>
</feature>
<feature type="region of interest" description="Disordered" evidence="1">
    <location>
        <begin position="425"/>
        <end position="459"/>
    </location>
</feature>
<feature type="region of interest" description="Disordered" evidence="1">
    <location>
        <begin position="1008"/>
        <end position="1080"/>
    </location>
</feature>
<feature type="region of interest" description="Disordered" evidence="1">
    <location>
        <begin position="1248"/>
        <end position="1286"/>
    </location>
</feature>
<feature type="compositionally biased region" description="Low complexity" evidence="1">
    <location>
        <begin position="576"/>
        <end position="596"/>
    </location>
</feature>
<sequence length="1361" mass="137862">MEPNGVVEWSFGRLSAGEHCQMFPAHTLWMDDETQTPRQADMEHIGLGCFADTMTGANSNLSRCLNQSGALPADPLSSNSHWPYATMQGVGREASAPPFCGGCNIDTAITPSSRPPSEPCSFAREAPLQSTPTFPPSFTVPPINPAGGMRRTLSAAAHGSAPCWPCDVDALPPGSRHHNHLGSQAPCNSVAYTGNPTFPGATMQHSQAFGPGPAACHPGRPSSPLPRTATNCTARGPAAAAAAAAATSGAPPPDAGFARPIQRSVSMQLHTPPSHYGAAPPSAMPVSVRQYLCKPMPMEAISEPGVAAPGTATATAPHWAATEGPYDDGGSWHQGRSWPGASRAAAEGAASACSSAAYACSHRPHPHPLPLPNPHSHPHPHPHQQLPLPSQQQQQQLLHVPVPAMGAGAAPASLGRLRCSSLKRARSLEQRPGHVGPTRGSCSPMGVQRTPTKHTAAGGPGAALAPLSPFASACSYAGGRAPAPAATEPKVHSRARSAGVEGEGPGTARLGGAGSSGTTSVSSMSYRRLVMSSISNLAQLRDTVAEDAGLSPRDKQNLLKMIEGALEQQQQRHTDQPQQQQRQHEGQQQQQQQHQHQQQHEGPSLCSSSSVPQPQYYPLTHPQPQQQQQRQRQPQQQPQASASPQLHSQHPQPQLQPPQQQLAAPPPPPPPPPPPQPLHSPSYTRPPHTLAPNGSVAFSGTWAQSSPMPTPWTSASATASAASSATTRGSVWAPTGPCGASHQQSRTTHVPAEAPAVAQTMGGAPTFGVVAAPEAAPLVQVLSTTSTARGGTQIGHDSGGNPAFIQRSRGSGSGDPAAVTVAMARGPAATYGTHGAAAGEKYSHATASDGSSHRSGNNAGNMWGSSPFAATSMASQQKHMSAQWMCAPPMAAAGAASGGGGPCIDPCPGGLHGPATTAAAAPAPSPPPRNPRQVLDGGALVYDSPPECVHGMPAAPYVVPNVTPDGIARLRGRGSSAGGAAGSSGARGSGSGGDAAGGCDGGGAAAAGGLSPAGLQQPPQPLQPLPLPKAPCSQPAARPIPTPMPLRAIPPSPCNSTSQAPPPQPTAGATSPSGWGPAETLPLLAQSVGPASAPTRDVAHLGCTSAATAPPAGASGAAGGPPHAGAAAAAAADCVDVDSWIPADFGLEPPTPEGGFGGDATAGSWSGAALGWAGGDCAGGEGGAGADAPTGSDELWGAVGCCDATQRQQQQQQQAMIAMRDYQPSAPDQQRLLQQPVGLPYQVPYAQQEGYAPLPPPPPFQQHQEQQQQHERQTGNLPLLQSPSGAGGLVAQIGSAAGGEEAGGLSAAMGLGFGGDLSGPCGEVDPLGETFHRWMEHELGPEQGPGGELDGVVSMLCDEGL</sequence>
<dbReference type="Proteomes" id="UP001165080">
    <property type="component" value="Unassembled WGS sequence"/>
</dbReference>
<evidence type="ECO:0000313" key="2">
    <source>
        <dbReference type="EMBL" id="GLC60439.1"/>
    </source>
</evidence>
<feature type="compositionally biased region" description="Pro residues" evidence="1">
    <location>
        <begin position="1038"/>
        <end position="1053"/>
    </location>
</feature>
<feature type="compositionally biased region" description="Pro residues" evidence="1">
    <location>
        <begin position="1018"/>
        <end position="1029"/>
    </location>
</feature>
<name>A0A9W6BYB5_9CHLO</name>
<feature type="compositionally biased region" description="Polar residues" evidence="1">
    <location>
        <begin position="696"/>
        <end position="707"/>
    </location>
</feature>
<feature type="compositionally biased region" description="Pro residues" evidence="1">
    <location>
        <begin position="664"/>
        <end position="678"/>
    </location>
</feature>
<feature type="compositionally biased region" description="Gly residues" evidence="1">
    <location>
        <begin position="501"/>
        <end position="515"/>
    </location>
</feature>
<dbReference type="PANTHER" id="PTHR40903">
    <property type="entry name" value="GLYCINE-RICH CELL WALL STRUCTURAL PROTEIN 1-LIKE"/>
    <property type="match status" value="1"/>
</dbReference>
<feature type="compositionally biased region" description="Low complexity" evidence="1">
    <location>
        <begin position="713"/>
        <end position="727"/>
    </location>
</feature>